<evidence type="ECO:0000313" key="2">
    <source>
        <dbReference type="EMBL" id="PWN21574.1"/>
    </source>
</evidence>
<dbReference type="OrthoDB" id="10667445at2759"/>
<gene>
    <name evidence="2" type="ORF">BCV69DRAFT_174298</name>
</gene>
<dbReference type="GeneID" id="37011258"/>
<keyword evidence="3" id="KW-1185">Reference proteome</keyword>
<dbReference type="Proteomes" id="UP000245942">
    <property type="component" value="Unassembled WGS sequence"/>
</dbReference>
<feature type="region of interest" description="Disordered" evidence="1">
    <location>
        <begin position="271"/>
        <end position="296"/>
    </location>
</feature>
<feature type="compositionally biased region" description="Basic and acidic residues" evidence="1">
    <location>
        <begin position="422"/>
        <end position="431"/>
    </location>
</feature>
<feature type="region of interest" description="Disordered" evidence="1">
    <location>
        <begin position="169"/>
        <end position="196"/>
    </location>
</feature>
<feature type="compositionally biased region" description="Low complexity" evidence="1">
    <location>
        <begin position="461"/>
        <end position="470"/>
    </location>
</feature>
<evidence type="ECO:0000256" key="1">
    <source>
        <dbReference type="SAM" id="MobiDB-lite"/>
    </source>
</evidence>
<accession>A0A316U9S7</accession>
<sequence>MQLIASCAGVPSHRILSCFKGISHVLPDRVGDIKGDEPLLHIDQVVSFFQRQVSLDPRAASSSKHKLLTESAPPLLLTPQHLKVLSPLKDFDELRRLARSLTDQLIATEPLYTAVYGSQKTRVSPGEWAYFMVLWAIGGLLKKRLPGSEWIKRDLIEASLGGMVTPVKKECEIPGSDDEAGGNTSEEDGLSNLQDVSPSHITQYTEIGQVIAHRAMELPWVTTLQQGGNRRKKNSGSGGGRAARIKEGTEVQYITELADFGISLSHSHFSEDRKDLSRKAKRPLGGVGPPLDPSPSAVGITASTPALLAHPHTNDSLGAAAGYLASLASDDSALRNGNASYTSLHHPALVGEGTLIDTMSDETADALLFGPGEMASYLRSQGEIAALSKIKVDSGDWKEEPTSSDNADALPVKRHKAAGRGPRCDVGRGRESSITPSVPALVSHSPHGPTARRTKADDRLLAAARGDLAGFIDRPAGPPSRKDDARASQDSRGD</sequence>
<dbReference type="RefSeq" id="XP_025348734.1">
    <property type="nucleotide sequence ID" value="XM_025489524.1"/>
</dbReference>
<name>A0A316U9S7_9BASI</name>
<reference evidence="2 3" key="1">
    <citation type="journal article" date="2018" name="Mol. Biol. Evol.">
        <title>Broad Genomic Sampling Reveals a Smut Pathogenic Ancestry of the Fungal Clade Ustilaginomycotina.</title>
        <authorList>
            <person name="Kijpornyongpan T."/>
            <person name="Mondo S.J."/>
            <person name="Barry K."/>
            <person name="Sandor L."/>
            <person name="Lee J."/>
            <person name="Lipzen A."/>
            <person name="Pangilinan J."/>
            <person name="LaButti K."/>
            <person name="Hainaut M."/>
            <person name="Henrissat B."/>
            <person name="Grigoriev I.V."/>
            <person name="Spatafora J.W."/>
            <person name="Aime M.C."/>
        </authorList>
    </citation>
    <scope>NUCLEOTIDE SEQUENCE [LARGE SCALE GENOMIC DNA]</scope>
    <source>
        <strain evidence="2 3">MCA 4718</strain>
    </source>
</reference>
<protein>
    <submittedName>
        <fullName evidence="2">Uncharacterized protein</fullName>
    </submittedName>
</protein>
<feature type="region of interest" description="Disordered" evidence="1">
    <location>
        <begin position="415"/>
        <end position="494"/>
    </location>
</feature>
<feature type="region of interest" description="Disordered" evidence="1">
    <location>
        <begin position="223"/>
        <end position="244"/>
    </location>
</feature>
<dbReference type="EMBL" id="KZ819325">
    <property type="protein sequence ID" value="PWN21574.1"/>
    <property type="molecule type" value="Genomic_DNA"/>
</dbReference>
<evidence type="ECO:0000313" key="3">
    <source>
        <dbReference type="Proteomes" id="UP000245942"/>
    </source>
</evidence>
<dbReference type="AlphaFoldDB" id="A0A316U9S7"/>
<organism evidence="2 3">
    <name type="scientific">Pseudomicrostroma glucosiphilum</name>
    <dbReference type="NCBI Taxonomy" id="1684307"/>
    <lineage>
        <taxon>Eukaryota</taxon>
        <taxon>Fungi</taxon>
        <taxon>Dikarya</taxon>
        <taxon>Basidiomycota</taxon>
        <taxon>Ustilaginomycotina</taxon>
        <taxon>Exobasidiomycetes</taxon>
        <taxon>Microstromatales</taxon>
        <taxon>Microstromatales incertae sedis</taxon>
        <taxon>Pseudomicrostroma</taxon>
    </lineage>
</organism>
<proteinExistence type="predicted"/>
<feature type="compositionally biased region" description="Acidic residues" evidence="1">
    <location>
        <begin position="175"/>
        <end position="189"/>
    </location>
</feature>
<feature type="compositionally biased region" description="Basic and acidic residues" evidence="1">
    <location>
        <begin position="480"/>
        <end position="494"/>
    </location>
</feature>